<evidence type="ECO:0000313" key="7">
    <source>
        <dbReference type="EMBL" id="CAA0257589.1"/>
    </source>
</evidence>
<comment type="subcellular location">
    <subcellularLocation>
        <location evidence="1">Nucleus</location>
    </subcellularLocation>
</comment>
<dbReference type="EMBL" id="CACSHJ010000087">
    <property type="protein sequence ID" value="CAA0257589.1"/>
    <property type="molecule type" value="Genomic_DNA"/>
</dbReference>
<evidence type="ECO:0000256" key="5">
    <source>
        <dbReference type="ARBA" id="ARBA00023242"/>
    </source>
</evidence>
<dbReference type="CDD" id="cd11393">
    <property type="entry name" value="bHLH_AtbHLH_like"/>
    <property type="match status" value="1"/>
</dbReference>
<dbReference type="Gene3D" id="4.10.280.10">
    <property type="entry name" value="Helix-loop-helix DNA-binding domain"/>
    <property type="match status" value="1"/>
</dbReference>
<dbReference type="GO" id="GO:0046983">
    <property type="term" value="F:protein dimerization activity"/>
    <property type="evidence" value="ECO:0007669"/>
    <property type="project" value="InterPro"/>
</dbReference>
<dbReference type="FunFam" id="4.10.280.10:FF:000137">
    <property type="entry name" value="Transcription factor bHLH52"/>
    <property type="match status" value="1"/>
</dbReference>
<sequence length="316" mass="36503">MDCLSYFSNSDVIQLQDCFIPDVDMIIPETDSFFFQEQPQHQPLYPDEALSPSLFGFDHYDHFYESFLTHQEIFLPSPKTRVFNESQELDSFHPPKHQKLIDSSFHFNSHDPESQELDSFHTPKHQKLIDSSSHFNSHDPFSPSPNSNYLLDSYITEATNISEFRAPDFSSSFKVGWTEQGDTKKRELSAQSIAARKRRRRITEKTQELGKLIPGSQKHNTAEMFNAAAKYVKFLQAQIEILQLKQTKMQTLDSSKVGREMQFLLASQEIQEKLSTEEVCVVPREMVQVLKAEECILTNPKISRDINKLLSTNLMN</sequence>
<evidence type="ECO:0000256" key="4">
    <source>
        <dbReference type="ARBA" id="ARBA00023163"/>
    </source>
</evidence>
<dbReference type="InterPro" id="IPR045843">
    <property type="entry name" value="IND-like"/>
</dbReference>
<evidence type="ECO:0000259" key="6">
    <source>
        <dbReference type="PROSITE" id="PS50888"/>
    </source>
</evidence>
<evidence type="ECO:0000313" key="8">
    <source>
        <dbReference type="Proteomes" id="UP000434276"/>
    </source>
</evidence>
<dbReference type="GO" id="GO:0005634">
    <property type="term" value="C:nucleus"/>
    <property type="evidence" value="ECO:0007669"/>
    <property type="project" value="UniProtKB-SubCell"/>
</dbReference>
<dbReference type="OrthoDB" id="1921534at2759"/>
<dbReference type="GO" id="GO:0003677">
    <property type="term" value="F:DNA binding"/>
    <property type="evidence" value="ECO:0007669"/>
    <property type="project" value="UniProtKB-KW"/>
</dbReference>
<dbReference type="SUPFAM" id="SSF47459">
    <property type="entry name" value="HLH, helix-loop-helix DNA-binding domain"/>
    <property type="match status" value="1"/>
</dbReference>
<reference evidence="7 8" key="1">
    <citation type="submission" date="2019-12" db="EMBL/GenBank/DDBJ databases">
        <authorList>
            <person name="Jiao W.-B."/>
            <person name="Schneeberger K."/>
        </authorList>
    </citation>
    <scope>NUCLEOTIDE SEQUENCE [LARGE SCALE GENOMIC DNA]</scope>
    <source>
        <strain evidence="8">cv. C24</strain>
    </source>
</reference>
<dbReference type="GO" id="GO:0003700">
    <property type="term" value="F:DNA-binding transcription factor activity"/>
    <property type="evidence" value="ECO:0007669"/>
    <property type="project" value="InterPro"/>
</dbReference>
<dbReference type="InterPro" id="IPR011598">
    <property type="entry name" value="bHLH_dom"/>
</dbReference>
<evidence type="ECO:0000256" key="2">
    <source>
        <dbReference type="ARBA" id="ARBA00023015"/>
    </source>
</evidence>
<keyword evidence="2" id="KW-0805">Transcription regulation</keyword>
<dbReference type="PANTHER" id="PTHR16223">
    <property type="entry name" value="TRANSCRIPTION FACTOR BHLH83-RELATED"/>
    <property type="match status" value="1"/>
</dbReference>
<protein>
    <recommendedName>
        <fullName evidence="6">BHLH domain-containing protein</fullName>
    </recommendedName>
</protein>
<dbReference type="PANTHER" id="PTHR16223:SF49">
    <property type="entry name" value="TRANSCRIPTION FACTOR BHLH52-RELATED"/>
    <property type="match status" value="1"/>
</dbReference>
<feature type="domain" description="BHLH" evidence="6">
    <location>
        <begin position="186"/>
        <end position="235"/>
    </location>
</feature>
<gene>
    <name evidence="7" type="ORF">C24_LOCUS3018</name>
</gene>
<dbReference type="Pfam" id="PF00010">
    <property type="entry name" value="HLH"/>
    <property type="match status" value="1"/>
</dbReference>
<keyword evidence="5" id="KW-0539">Nucleus</keyword>
<dbReference type="SMART" id="SM00353">
    <property type="entry name" value="HLH"/>
    <property type="match status" value="1"/>
</dbReference>
<dbReference type="PROSITE" id="PS50888">
    <property type="entry name" value="BHLH"/>
    <property type="match status" value="1"/>
</dbReference>
<keyword evidence="4" id="KW-0804">Transcription</keyword>
<keyword evidence="3" id="KW-0238">DNA-binding</keyword>
<dbReference type="Proteomes" id="UP000434276">
    <property type="component" value="Unassembled WGS sequence"/>
</dbReference>
<proteinExistence type="predicted"/>
<dbReference type="AlphaFoldDB" id="A0A5S9WF11"/>
<dbReference type="ExpressionAtlas" id="A0A5S9WF11">
    <property type="expression patterns" value="baseline"/>
</dbReference>
<dbReference type="InterPro" id="IPR036638">
    <property type="entry name" value="HLH_DNA-bd_sf"/>
</dbReference>
<organism evidence="7 8">
    <name type="scientific">Arabidopsis thaliana</name>
    <name type="common">Mouse-ear cress</name>
    <dbReference type="NCBI Taxonomy" id="3702"/>
    <lineage>
        <taxon>Eukaryota</taxon>
        <taxon>Viridiplantae</taxon>
        <taxon>Streptophyta</taxon>
        <taxon>Embryophyta</taxon>
        <taxon>Tracheophyta</taxon>
        <taxon>Spermatophyta</taxon>
        <taxon>Magnoliopsida</taxon>
        <taxon>eudicotyledons</taxon>
        <taxon>Gunneridae</taxon>
        <taxon>Pentapetalae</taxon>
        <taxon>rosids</taxon>
        <taxon>malvids</taxon>
        <taxon>Brassicales</taxon>
        <taxon>Brassicaceae</taxon>
        <taxon>Camelineae</taxon>
        <taxon>Arabidopsis</taxon>
    </lineage>
</organism>
<dbReference type="InterPro" id="IPR045239">
    <property type="entry name" value="bHLH95_bHLH"/>
</dbReference>
<evidence type="ECO:0000256" key="1">
    <source>
        <dbReference type="ARBA" id="ARBA00004123"/>
    </source>
</evidence>
<name>A0A5S9WF11_ARATH</name>
<evidence type="ECO:0000256" key="3">
    <source>
        <dbReference type="ARBA" id="ARBA00023125"/>
    </source>
</evidence>
<accession>A0A5S9WF11</accession>